<dbReference type="RefSeq" id="WP_095372806.1">
    <property type="nucleotide sequence ID" value="NZ_CP022983.1"/>
</dbReference>
<evidence type="ECO:0000259" key="1">
    <source>
        <dbReference type="PROSITE" id="PS51819"/>
    </source>
</evidence>
<dbReference type="OrthoDB" id="8018325at2"/>
<dbReference type="CDD" id="cd06587">
    <property type="entry name" value="VOC"/>
    <property type="match status" value="1"/>
</dbReference>
<dbReference type="EMBL" id="CP022983">
    <property type="protein sequence ID" value="ASV69242.1"/>
    <property type="molecule type" value="Genomic_DNA"/>
</dbReference>
<organism evidence="2 3">
    <name type="scientific">Cytobacillus kochii</name>
    <dbReference type="NCBI Taxonomy" id="859143"/>
    <lineage>
        <taxon>Bacteria</taxon>
        <taxon>Bacillati</taxon>
        <taxon>Bacillota</taxon>
        <taxon>Bacilli</taxon>
        <taxon>Bacillales</taxon>
        <taxon>Bacillaceae</taxon>
        <taxon>Cytobacillus</taxon>
    </lineage>
</organism>
<feature type="domain" description="VOC" evidence="1">
    <location>
        <begin position="10"/>
        <end position="134"/>
    </location>
</feature>
<dbReference type="AlphaFoldDB" id="A0A248TM51"/>
<proteinExistence type="predicted"/>
<dbReference type="Gene3D" id="3.10.180.10">
    <property type="entry name" value="2,3-Dihydroxybiphenyl 1,2-Dioxygenase, domain 1"/>
    <property type="match status" value="1"/>
</dbReference>
<accession>A0A248TM51</accession>
<dbReference type="PROSITE" id="PS51819">
    <property type="entry name" value="VOC"/>
    <property type="match status" value="1"/>
</dbReference>
<gene>
    <name evidence="2" type="ORF">CKF48_19170</name>
</gene>
<dbReference type="InterPro" id="IPR037523">
    <property type="entry name" value="VOC_core"/>
</dbReference>
<sequence length="137" mass="15272">MTKIWSNGAAVAQVRVARPTNQLTEIERFYCSGLGLQKIGSFQGHSGYQGIMIGLPNASYHLEIIQHESGQPVPSPTKEDLLVFYIPQLSEILEIKNRLHSLGYHSVLPENPYWEEKGFTFADPDGWGVILMNTSGI</sequence>
<dbReference type="Pfam" id="PF22658">
    <property type="entry name" value="YycE-like_N"/>
    <property type="match status" value="1"/>
</dbReference>
<dbReference type="Proteomes" id="UP000215137">
    <property type="component" value="Chromosome"/>
</dbReference>
<reference evidence="2 3" key="1">
    <citation type="submission" date="2017-08" db="EMBL/GenBank/DDBJ databases">
        <title>Complete Genome Sequence of Bacillus kochii Oregon-R-modENCODE STRAIN BDGP4, isolated from Drosophila melanogaster gut.</title>
        <authorList>
            <person name="Wan K.H."/>
            <person name="Yu C."/>
            <person name="Park S."/>
            <person name="Hammonds A.S."/>
            <person name="Booth B.W."/>
            <person name="Celniker S.E."/>
        </authorList>
    </citation>
    <scope>NUCLEOTIDE SEQUENCE [LARGE SCALE GENOMIC DNA]</scope>
    <source>
        <strain evidence="2 3">BDGP4</strain>
    </source>
</reference>
<protein>
    <recommendedName>
        <fullName evidence="1">VOC domain-containing protein</fullName>
    </recommendedName>
</protein>
<dbReference type="InterPro" id="IPR058998">
    <property type="entry name" value="YycE-like_N"/>
</dbReference>
<evidence type="ECO:0000313" key="3">
    <source>
        <dbReference type="Proteomes" id="UP000215137"/>
    </source>
</evidence>
<dbReference type="InterPro" id="IPR029068">
    <property type="entry name" value="Glyas_Bleomycin-R_OHBP_Dase"/>
</dbReference>
<dbReference type="KEGG" id="bko:CKF48_19170"/>
<name>A0A248TM51_9BACI</name>
<dbReference type="InterPro" id="IPR058997">
    <property type="entry name" value="YycE-like_C"/>
</dbReference>
<evidence type="ECO:0000313" key="2">
    <source>
        <dbReference type="EMBL" id="ASV69242.1"/>
    </source>
</evidence>
<dbReference type="SUPFAM" id="SSF54593">
    <property type="entry name" value="Glyoxalase/Bleomycin resistance protein/Dihydroxybiphenyl dioxygenase"/>
    <property type="match status" value="1"/>
</dbReference>
<keyword evidence="3" id="KW-1185">Reference proteome</keyword>
<dbReference type="Pfam" id="PF22659">
    <property type="entry name" value="YycE-like_C"/>
    <property type="match status" value="1"/>
</dbReference>